<dbReference type="Gene3D" id="3.40.50.300">
    <property type="entry name" value="P-loop containing nucleotide triphosphate hydrolases"/>
    <property type="match status" value="2"/>
</dbReference>
<keyword evidence="3 6" id="KW-0067">ATP-binding</keyword>
<accession>A0A0G0UCX1</accession>
<dbReference type="EMBL" id="LCAH01000008">
    <property type="protein sequence ID" value="KKR86794.1"/>
    <property type="molecule type" value="Genomic_DNA"/>
</dbReference>
<dbReference type="Pfam" id="PF00005">
    <property type="entry name" value="ABC_tran"/>
    <property type="match status" value="2"/>
</dbReference>
<sequence length="589" mass="66682">MRPVLEAINLEKIYGRQTVLAGLSFIVPEGAHIALLGRNGSGKTTLLRLLAQDEETDKGKVQCMPWTRLGVLRQHEAFFENKTTMEYLSEDSGKPEWTCAKLAARFGLHPKDLALTPATLSGGYQMRVKLIRVLLEDPTLLLLDEPVNYLDLPTLLLLEVFLRDYPGAFIMTSHDREILQNVCTTTWELSKGKLVTFPGDVETYLDWKEEQAEYVRRTNKRLRREMADAQAFADRFRAKASLATRAQSKLKHITKLRARLRDLDDNFSTIAFRIPCSPVVPGTALRCENLSIGYEKKVIADHIFLEVPRGAKVAIVGENGRGKSTLLRTLAGSLPAIDGSMKWWHRADVGYFSQQDGETLAENQTVLEALTKAAPANVSAERILAAAGAFLFHGDDLEKSCSVLSGGERARVRLARLILHEHTVLLLDEPTNHLDAETVEILAKALNEYAGTVFVVSHARTFMNAFAERIYEVRNGTVRHYLGTYEEYVSDLTTRIEELASVPECVQQTRTDTNRKEQMMRDREHRRAQQRLEEEIKRLEKEKSSILAYFFENPTDYAPEKSRRLSEIEALLEQTEKKWFAIESSGQTD</sequence>
<dbReference type="PROSITE" id="PS00211">
    <property type="entry name" value="ABC_TRANSPORTER_1"/>
    <property type="match status" value="1"/>
</dbReference>
<dbReference type="GO" id="GO:0016887">
    <property type="term" value="F:ATP hydrolysis activity"/>
    <property type="evidence" value="ECO:0007669"/>
    <property type="project" value="InterPro"/>
</dbReference>
<dbReference type="GO" id="GO:0005524">
    <property type="term" value="F:ATP binding"/>
    <property type="evidence" value="ECO:0007669"/>
    <property type="project" value="UniProtKB-KW"/>
</dbReference>
<dbReference type="InterPro" id="IPR017871">
    <property type="entry name" value="ABC_transporter-like_CS"/>
</dbReference>
<comment type="caution">
    <text evidence="6">The sequence shown here is derived from an EMBL/GenBank/DDBJ whole genome shotgun (WGS) entry which is preliminary data.</text>
</comment>
<evidence type="ECO:0000256" key="2">
    <source>
        <dbReference type="ARBA" id="ARBA00022741"/>
    </source>
</evidence>
<evidence type="ECO:0000313" key="7">
    <source>
        <dbReference type="Proteomes" id="UP000034616"/>
    </source>
</evidence>
<evidence type="ECO:0000256" key="1">
    <source>
        <dbReference type="ARBA" id="ARBA00022737"/>
    </source>
</evidence>
<evidence type="ECO:0000259" key="5">
    <source>
        <dbReference type="PROSITE" id="PS50893"/>
    </source>
</evidence>
<proteinExistence type="predicted"/>
<dbReference type="PANTHER" id="PTHR19211:SF14">
    <property type="entry name" value="ATP-BINDING CASSETTE SUB-FAMILY F MEMBER 1"/>
    <property type="match status" value="1"/>
</dbReference>
<dbReference type="InterPro" id="IPR050611">
    <property type="entry name" value="ABCF"/>
</dbReference>
<evidence type="ECO:0000256" key="3">
    <source>
        <dbReference type="ARBA" id="ARBA00022840"/>
    </source>
</evidence>
<keyword evidence="4" id="KW-0175">Coiled coil</keyword>
<feature type="coiled-coil region" evidence="4">
    <location>
        <begin position="522"/>
        <end position="578"/>
    </location>
</feature>
<gene>
    <name evidence="6" type="ORF">UU35_C0008G0008</name>
</gene>
<keyword evidence="1" id="KW-0677">Repeat</keyword>
<dbReference type="InterPro" id="IPR027417">
    <property type="entry name" value="P-loop_NTPase"/>
</dbReference>
<dbReference type="AlphaFoldDB" id="A0A0G0UCX1"/>
<protein>
    <submittedName>
        <fullName evidence="6">Putative ABC transporter ATP-binding protein ybiT</fullName>
    </submittedName>
</protein>
<name>A0A0G0UCX1_9BACT</name>
<dbReference type="SMART" id="SM00382">
    <property type="entry name" value="AAA"/>
    <property type="match status" value="2"/>
</dbReference>
<organism evidence="6 7">
    <name type="scientific">Candidatus Uhrbacteria bacterium GW2011_GWC2_41_11</name>
    <dbReference type="NCBI Taxonomy" id="1618985"/>
    <lineage>
        <taxon>Bacteria</taxon>
        <taxon>Candidatus Uhriibacteriota</taxon>
    </lineage>
</organism>
<dbReference type="PANTHER" id="PTHR19211">
    <property type="entry name" value="ATP-BINDING TRANSPORT PROTEIN-RELATED"/>
    <property type="match status" value="1"/>
</dbReference>
<reference evidence="6 7" key="1">
    <citation type="journal article" date="2015" name="Nature">
        <title>rRNA introns, odd ribosomes, and small enigmatic genomes across a large radiation of phyla.</title>
        <authorList>
            <person name="Brown C.T."/>
            <person name="Hug L.A."/>
            <person name="Thomas B.C."/>
            <person name="Sharon I."/>
            <person name="Castelle C.J."/>
            <person name="Singh A."/>
            <person name="Wilkins M.J."/>
            <person name="Williams K.H."/>
            <person name="Banfield J.F."/>
        </authorList>
    </citation>
    <scope>NUCLEOTIDE SEQUENCE [LARGE SCALE GENOMIC DNA]</scope>
</reference>
<dbReference type="SUPFAM" id="SSF52540">
    <property type="entry name" value="P-loop containing nucleoside triphosphate hydrolases"/>
    <property type="match status" value="2"/>
</dbReference>
<dbReference type="PATRIC" id="fig|1618985.3.peg.636"/>
<dbReference type="InterPro" id="IPR003439">
    <property type="entry name" value="ABC_transporter-like_ATP-bd"/>
</dbReference>
<dbReference type="CDD" id="cd03221">
    <property type="entry name" value="ABCF_EF-3"/>
    <property type="match status" value="2"/>
</dbReference>
<evidence type="ECO:0000256" key="4">
    <source>
        <dbReference type="SAM" id="Coils"/>
    </source>
</evidence>
<dbReference type="InterPro" id="IPR003593">
    <property type="entry name" value="AAA+_ATPase"/>
</dbReference>
<dbReference type="PROSITE" id="PS50893">
    <property type="entry name" value="ABC_TRANSPORTER_2"/>
    <property type="match status" value="2"/>
</dbReference>
<dbReference type="InterPro" id="IPR032781">
    <property type="entry name" value="ABC_tran_Xtn"/>
</dbReference>
<feature type="domain" description="ABC transporter" evidence="5">
    <location>
        <begin position="5"/>
        <end position="216"/>
    </location>
</feature>
<feature type="domain" description="ABC transporter" evidence="5">
    <location>
        <begin position="285"/>
        <end position="500"/>
    </location>
</feature>
<keyword evidence="2" id="KW-0547">Nucleotide-binding</keyword>
<dbReference type="Pfam" id="PF12848">
    <property type="entry name" value="ABC_tran_Xtn"/>
    <property type="match status" value="1"/>
</dbReference>
<dbReference type="Proteomes" id="UP000034616">
    <property type="component" value="Unassembled WGS sequence"/>
</dbReference>
<evidence type="ECO:0000313" key="6">
    <source>
        <dbReference type="EMBL" id="KKR86794.1"/>
    </source>
</evidence>